<evidence type="ECO:0000313" key="1">
    <source>
        <dbReference type="EMBL" id="EXI82102.1"/>
    </source>
</evidence>
<gene>
    <name evidence="1" type="primary">cptA</name>
    <name evidence="1" type="ORF">AW10_00787</name>
</gene>
<dbReference type="InterPro" id="IPR009883">
    <property type="entry name" value="YgfX"/>
</dbReference>
<dbReference type="Proteomes" id="UP000021816">
    <property type="component" value="Unassembled WGS sequence"/>
</dbReference>
<name>A0A011PYP4_9PROT</name>
<dbReference type="Pfam" id="PF07254">
    <property type="entry name" value="Cpta_toxin"/>
    <property type="match status" value="1"/>
</dbReference>
<comment type="caution">
    <text evidence="1">The sequence shown here is derived from an EMBL/GenBank/DDBJ whole genome shotgun (WGS) entry which is preliminary data.</text>
</comment>
<protein>
    <submittedName>
        <fullName evidence="1">Toxin CptA</fullName>
    </submittedName>
</protein>
<sequence>MQFPIAIALRRSHVLLVLTVVLHGLAAASLAVLPWPLSLRGLLLVTLAFSLWQQIRRPSRVVGLRLAASGELSFQFANGEQAVVRVQPDSVVFSQLLVLRVRDGESGRLQTLALLPDSMPSEQFRELRLWLRWRADSRDQYEGGV</sequence>
<dbReference type="AlphaFoldDB" id="A0A011PYP4"/>
<proteinExistence type="predicted"/>
<dbReference type="STRING" id="1454003.AW10_00787"/>
<accession>A0A011PYP4</accession>
<reference evidence="1 2" key="1">
    <citation type="submission" date="2014-02" db="EMBL/GenBank/DDBJ databases">
        <title>Expanding our view of genomic diversity in Candidatus Accumulibacter clades.</title>
        <authorList>
            <person name="Skennerton C.T."/>
            <person name="Barr J.J."/>
            <person name="Slater F.R."/>
            <person name="Bond P.L."/>
            <person name="Tyson G.W."/>
        </authorList>
    </citation>
    <scope>NUCLEOTIDE SEQUENCE [LARGE SCALE GENOMIC DNA]</scope>
    <source>
        <strain evidence="2">BA-92</strain>
    </source>
</reference>
<organism evidence="1 2">
    <name type="scientific">Candidatus Accumulibacter appositus</name>
    <dbReference type="NCBI Taxonomy" id="1454003"/>
    <lineage>
        <taxon>Bacteria</taxon>
        <taxon>Pseudomonadati</taxon>
        <taxon>Pseudomonadota</taxon>
        <taxon>Betaproteobacteria</taxon>
        <taxon>Candidatus Accumulibacter</taxon>
    </lineage>
</organism>
<evidence type="ECO:0000313" key="2">
    <source>
        <dbReference type="Proteomes" id="UP000021816"/>
    </source>
</evidence>
<dbReference type="PATRIC" id="fig|1454003.3.peg.808"/>
<dbReference type="EMBL" id="JEMX01000013">
    <property type="protein sequence ID" value="EXI82102.1"/>
    <property type="molecule type" value="Genomic_DNA"/>
</dbReference>